<accession>A0A6A4NDL4</accession>
<dbReference type="OrthoDB" id="24590at2759"/>
<gene>
    <name evidence="1" type="ORF">Lalb_Chr21g0315681</name>
</gene>
<proteinExistence type="predicted"/>
<evidence type="ECO:0000313" key="1">
    <source>
        <dbReference type="EMBL" id="KAE9590073.1"/>
    </source>
</evidence>
<sequence>MFVVPKQSIDLENDVRDDVNDCDVENHITLKTKGHPKGSRPKGGVEVAKKSRRCYFPNCGGMNHYSRNCPNKRKKYSLLSSQSPNK</sequence>
<dbReference type="Gene3D" id="4.10.60.10">
    <property type="entry name" value="Zinc finger, CCHC-type"/>
    <property type="match status" value="1"/>
</dbReference>
<dbReference type="Proteomes" id="UP000447434">
    <property type="component" value="Chromosome 21"/>
</dbReference>
<organism evidence="1 2">
    <name type="scientific">Lupinus albus</name>
    <name type="common">White lupine</name>
    <name type="synonym">Lupinus termis</name>
    <dbReference type="NCBI Taxonomy" id="3870"/>
    <lineage>
        <taxon>Eukaryota</taxon>
        <taxon>Viridiplantae</taxon>
        <taxon>Streptophyta</taxon>
        <taxon>Embryophyta</taxon>
        <taxon>Tracheophyta</taxon>
        <taxon>Spermatophyta</taxon>
        <taxon>Magnoliopsida</taxon>
        <taxon>eudicotyledons</taxon>
        <taxon>Gunneridae</taxon>
        <taxon>Pentapetalae</taxon>
        <taxon>rosids</taxon>
        <taxon>fabids</taxon>
        <taxon>Fabales</taxon>
        <taxon>Fabaceae</taxon>
        <taxon>Papilionoideae</taxon>
        <taxon>50 kb inversion clade</taxon>
        <taxon>genistoids sensu lato</taxon>
        <taxon>core genistoids</taxon>
        <taxon>Genisteae</taxon>
        <taxon>Lupinus</taxon>
    </lineage>
</organism>
<protein>
    <submittedName>
        <fullName evidence="1">Putative transcription factor interactor and regulator CCHC(Zn) family</fullName>
    </submittedName>
</protein>
<dbReference type="AlphaFoldDB" id="A0A6A4NDL4"/>
<comment type="caution">
    <text evidence="1">The sequence shown here is derived from an EMBL/GenBank/DDBJ whole genome shotgun (WGS) entry which is preliminary data.</text>
</comment>
<dbReference type="EMBL" id="WOCE01000021">
    <property type="protein sequence ID" value="KAE9590073.1"/>
    <property type="molecule type" value="Genomic_DNA"/>
</dbReference>
<reference evidence="2" key="1">
    <citation type="journal article" date="2020" name="Nat. Commun.">
        <title>Genome sequence of the cluster root forming white lupin.</title>
        <authorList>
            <person name="Hufnagel B."/>
            <person name="Marques A."/>
            <person name="Soriano A."/>
            <person name="Marques L."/>
            <person name="Divol F."/>
            <person name="Doumas P."/>
            <person name="Sallet E."/>
            <person name="Mancinotti D."/>
            <person name="Carrere S."/>
            <person name="Marande W."/>
            <person name="Arribat S."/>
            <person name="Keller J."/>
            <person name="Huneau C."/>
            <person name="Blein T."/>
            <person name="Aime D."/>
            <person name="Laguerre M."/>
            <person name="Taylor J."/>
            <person name="Schubert V."/>
            <person name="Nelson M."/>
            <person name="Geu-Flores F."/>
            <person name="Crespi M."/>
            <person name="Gallardo-Guerrero K."/>
            <person name="Delaux P.-M."/>
            <person name="Salse J."/>
            <person name="Berges H."/>
            <person name="Guyot R."/>
            <person name="Gouzy J."/>
            <person name="Peret B."/>
        </authorList>
    </citation>
    <scope>NUCLEOTIDE SEQUENCE [LARGE SCALE GENOMIC DNA]</scope>
    <source>
        <strain evidence="2">cv. Amiga</strain>
    </source>
</reference>
<name>A0A6A4NDL4_LUPAL</name>
<keyword evidence="2" id="KW-1185">Reference proteome</keyword>
<evidence type="ECO:0000313" key="2">
    <source>
        <dbReference type="Proteomes" id="UP000447434"/>
    </source>
</evidence>